<evidence type="ECO:0000256" key="13">
    <source>
        <dbReference type="SAM" id="MobiDB-lite"/>
    </source>
</evidence>
<name>A0ABM1BMG7_LIMPO</name>
<dbReference type="EC" id="3.1.3.16" evidence="3"/>
<accession>A0ABM1BMG7</accession>
<dbReference type="RefSeq" id="XP_013784982.1">
    <property type="nucleotide sequence ID" value="XM_013929528.2"/>
</dbReference>
<dbReference type="PANTHER" id="PTHR20935">
    <property type="entry name" value="PHOSPHOGLYCERATE MUTASE-RELATED"/>
    <property type="match status" value="1"/>
</dbReference>
<comment type="function">
    <text evidence="6">Displays phosphatase activity for serine/threonine residues, and dephosphorylates and activates Pk92B kinase. Has apparently no phosphoglycerate mutase activity.</text>
</comment>
<dbReference type="GeneID" id="106469072"/>
<dbReference type="Pfam" id="PF00300">
    <property type="entry name" value="His_Phos_1"/>
    <property type="match status" value="2"/>
</dbReference>
<dbReference type="CDD" id="cd07067">
    <property type="entry name" value="HP_PGM_like"/>
    <property type="match status" value="1"/>
</dbReference>
<comment type="catalytic activity">
    <reaction evidence="12">
        <text>O-phospho-L-threonyl-[protein] + H2O = L-threonyl-[protein] + phosphate</text>
        <dbReference type="Rhea" id="RHEA:47004"/>
        <dbReference type="Rhea" id="RHEA-COMP:11060"/>
        <dbReference type="Rhea" id="RHEA-COMP:11605"/>
        <dbReference type="ChEBI" id="CHEBI:15377"/>
        <dbReference type="ChEBI" id="CHEBI:30013"/>
        <dbReference type="ChEBI" id="CHEBI:43474"/>
        <dbReference type="ChEBI" id="CHEBI:61977"/>
        <dbReference type="EC" id="3.1.3.16"/>
    </reaction>
</comment>
<organism evidence="14 16">
    <name type="scientific">Limulus polyphemus</name>
    <name type="common">Atlantic horseshoe crab</name>
    <dbReference type="NCBI Taxonomy" id="6850"/>
    <lineage>
        <taxon>Eukaryota</taxon>
        <taxon>Metazoa</taxon>
        <taxon>Ecdysozoa</taxon>
        <taxon>Arthropoda</taxon>
        <taxon>Chelicerata</taxon>
        <taxon>Merostomata</taxon>
        <taxon>Xiphosura</taxon>
        <taxon>Limulidae</taxon>
        <taxon>Limulus</taxon>
    </lineage>
</organism>
<evidence type="ECO:0000256" key="8">
    <source>
        <dbReference type="ARBA" id="ARBA00039765"/>
    </source>
</evidence>
<evidence type="ECO:0000256" key="11">
    <source>
        <dbReference type="ARBA" id="ARBA00047761"/>
    </source>
</evidence>
<dbReference type="RefSeq" id="XP_013784981.1">
    <property type="nucleotide sequence ID" value="XM_013929527.2"/>
</dbReference>
<evidence type="ECO:0000313" key="16">
    <source>
        <dbReference type="RefSeq" id="XP_013784982.1"/>
    </source>
</evidence>
<feature type="region of interest" description="Disordered" evidence="13">
    <location>
        <begin position="56"/>
        <end position="85"/>
    </location>
</feature>
<dbReference type="SMART" id="SM00855">
    <property type="entry name" value="PGAM"/>
    <property type="match status" value="1"/>
</dbReference>
<dbReference type="InterPro" id="IPR051021">
    <property type="entry name" value="Mito_Ser/Thr_phosphatase"/>
</dbReference>
<evidence type="ECO:0000256" key="3">
    <source>
        <dbReference type="ARBA" id="ARBA00013081"/>
    </source>
</evidence>
<gene>
    <name evidence="15 16" type="primary">LOC106469072</name>
</gene>
<keyword evidence="5" id="KW-0378">Hydrolase</keyword>
<keyword evidence="4" id="KW-0496">Mitochondrion</keyword>
<keyword evidence="14" id="KW-1185">Reference proteome</keyword>
<dbReference type="InterPro" id="IPR029033">
    <property type="entry name" value="His_PPase_superfam"/>
</dbReference>
<evidence type="ECO:0000256" key="1">
    <source>
        <dbReference type="ARBA" id="ARBA00004294"/>
    </source>
</evidence>
<evidence type="ECO:0000256" key="2">
    <source>
        <dbReference type="ARBA" id="ARBA00006717"/>
    </source>
</evidence>
<comment type="similarity">
    <text evidence="2">Belongs to the phosphoglycerate mutase family. BPG-dependent PGAM subfamily.</text>
</comment>
<evidence type="ECO:0000313" key="14">
    <source>
        <dbReference type="Proteomes" id="UP000694941"/>
    </source>
</evidence>
<sequence length="277" mass="31366">MVVINGRHLMYGLAGSGISLGFLWGILDGKKYASASWTTNSVPSIKWDSNWDRRESLNLGKSPQNREPGEDNQYNEQHGKAKPKASRHLILIRHGQSTPVSKDCDTKLTELGREQASITGKRLKDLNFPYTRIVQSSMQRALETSQLIQIHIPGVKVETCALLQEGAPIPPEPPIDHWKPKPENFYQDGARIEAAFRKYFHRALPSQESDSYDVLVCHSNVIRYFLCRALQFPPEAWLRFTLHNCSITWIVIRPNGRVITYSIGDIGHINSDKMSTS</sequence>
<comment type="subunit">
    <text evidence="7">Interacts with Pk92B/ASK1.</text>
</comment>
<dbReference type="SUPFAM" id="SSF53254">
    <property type="entry name" value="Phosphoglycerate mutase-like"/>
    <property type="match status" value="1"/>
</dbReference>
<evidence type="ECO:0000256" key="5">
    <source>
        <dbReference type="ARBA" id="ARBA00022801"/>
    </source>
</evidence>
<evidence type="ECO:0000313" key="15">
    <source>
        <dbReference type="RefSeq" id="XP_013784981.1"/>
    </source>
</evidence>
<keyword evidence="4" id="KW-0472">Membrane</keyword>
<comment type="subcellular location">
    <subcellularLocation>
        <location evidence="1">Mitochondrion outer membrane</location>
    </subcellularLocation>
</comment>
<dbReference type="Gene3D" id="3.40.50.1240">
    <property type="entry name" value="Phosphoglycerate mutase-like"/>
    <property type="match status" value="1"/>
</dbReference>
<dbReference type="InterPro" id="IPR013078">
    <property type="entry name" value="His_Pase_superF_clade-1"/>
</dbReference>
<proteinExistence type="inferred from homology"/>
<evidence type="ECO:0000256" key="7">
    <source>
        <dbReference type="ARBA" id="ARBA00038605"/>
    </source>
</evidence>
<dbReference type="PANTHER" id="PTHR20935:SF0">
    <property type="entry name" value="SERINE_THREONINE-PROTEIN PHOSPHATASE PGAM5, MITOCHONDRIAL"/>
    <property type="match status" value="1"/>
</dbReference>
<protein>
    <recommendedName>
        <fullName evidence="8">Serine/threonine-protein phosphatase PGAM5, mitochondrial</fullName>
        <ecNumber evidence="3">3.1.3.16</ecNumber>
    </recommendedName>
    <alternativeName>
        <fullName evidence="10">Phosphoglycerate mutase family member 5 homolog</fullName>
    </alternativeName>
    <alternativeName>
        <fullName evidence="9">Serine/threonine-protein phosphatase Pgam5, mitochondrial</fullName>
    </alternativeName>
</protein>
<evidence type="ECO:0000256" key="10">
    <source>
        <dbReference type="ARBA" id="ARBA00042520"/>
    </source>
</evidence>
<comment type="catalytic activity">
    <reaction evidence="11">
        <text>O-phospho-L-seryl-[protein] + H2O = L-seryl-[protein] + phosphate</text>
        <dbReference type="Rhea" id="RHEA:20629"/>
        <dbReference type="Rhea" id="RHEA-COMP:9863"/>
        <dbReference type="Rhea" id="RHEA-COMP:11604"/>
        <dbReference type="ChEBI" id="CHEBI:15377"/>
        <dbReference type="ChEBI" id="CHEBI:29999"/>
        <dbReference type="ChEBI" id="CHEBI:43474"/>
        <dbReference type="ChEBI" id="CHEBI:83421"/>
        <dbReference type="EC" id="3.1.3.16"/>
    </reaction>
</comment>
<evidence type="ECO:0000256" key="9">
    <source>
        <dbReference type="ARBA" id="ARBA00040722"/>
    </source>
</evidence>
<evidence type="ECO:0000256" key="4">
    <source>
        <dbReference type="ARBA" id="ARBA00022787"/>
    </source>
</evidence>
<reference evidence="15 16" key="1">
    <citation type="submission" date="2025-05" db="UniProtKB">
        <authorList>
            <consortium name="RefSeq"/>
        </authorList>
    </citation>
    <scope>IDENTIFICATION</scope>
    <source>
        <tissue evidence="15 16">Muscle</tissue>
    </source>
</reference>
<keyword evidence="4" id="KW-1000">Mitochondrion outer membrane</keyword>
<dbReference type="Proteomes" id="UP000694941">
    <property type="component" value="Unplaced"/>
</dbReference>
<evidence type="ECO:0000256" key="12">
    <source>
        <dbReference type="ARBA" id="ARBA00048336"/>
    </source>
</evidence>
<evidence type="ECO:0000256" key="6">
    <source>
        <dbReference type="ARBA" id="ARBA00037234"/>
    </source>
</evidence>